<organism evidence="19 20">
    <name type="scientific">Scytonema hofmannii FACHB-248</name>
    <dbReference type="NCBI Taxonomy" id="1842502"/>
    <lineage>
        <taxon>Bacteria</taxon>
        <taxon>Bacillati</taxon>
        <taxon>Cyanobacteriota</taxon>
        <taxon>Cyanophyceae</taxon>
        <taxon>Nostocales</taxon>
        <taxon>Scytonemataceae</taxon>
        <taxon>Scytonema</taxon>
    </lineage>
</organism>
<dbReference type="InterPro" id="IPR012910">
    <property type="entry name" value="Plug_dom"/>
</dbReference>
<dbReference type="InterPro" id="IPR039426">
    <property type="entry name" value="TonB-dep_rcpt-like"/>
</dbReference>
<evidence type="ECO:0000256" key="15">
    <source>
        <dbReference type="SAM" id="MobiDB-lite"/>
    </source>
</evidence>
<sequence>MKLDKLFQSLLLTGAVVLLVGTPARCEEVRKNRIGKSSTQTVGKSPVSAQRNRKPRRFQSPIASSLGRVKSDQSSKNIPQLSEIELSATSAMMLVQTPTPSPAPATQVVPITSVKANPTQKGVEVILETTEGDKLQVANRSAGNNFIADITGGQLRLSNGDAFTFRSEKPLAGITEITVANVDANTVRVTVVGEKTLPTVELFDDNAGLVFAVAATETATQPPETPPAEEKPVTETPQEKPAAQQDDPIELVVTGEQDGYRVPNASTATRTDTPLRDIPQSIQVIPQQVIKDQQATRLTDVLKNAPGVVVGDRSPRDPLNIFRIRGFTATSDTLLNGVQDRSIGNVGFGSNIDRVEVLKGPASVLFGQGGLGGRVNLVTKQPLRDLFYSVEASAGSYNSYSGAIDLSGPLNDSKTVLYRLNASVGTNESFIDFYEQQQYLIAPTLSWQISDRTKLTLEASYSLAEGPYDFGIPARGSILPNPNGKIPRNRSVSEPNLNDISNGAFRVGYNFEHRFSDDWQARSIFQTSLFRLRRDLVFSQGLRSDLRTLNRGVEDLDYDENFYNLDNYVVGKFATGSVKHELVAGFNLSKTDTNFNDLFNSTTPLDVFNPVYGTARAASTPNSNIENTAQQLGFYLQDQITLAENFKVLLGGRFDIANQEFKNLVAQTNDFRQTEAFSPRVGIVYQPIKPISLYASYSRSFNQATSVFAAALPEPERGTQYEIGVKTDLSDRLAATLAFYDLTRTNLSTTDPNNPQRTIQVGEQRSRGIEFDISGEILPGWNVIAGYAYTDTEITRDNTLTVGNQLNNVPRHALNLWTTYEIQSGSLKGLGFGVGVFYYGDRQADLANTAVLPSYIRTDAAIYYKRDNYRAAINIKNLFDTDYFVSAQNINRIIPGEPLTIQGTISWQF</sequence>
<dbReference type="PROSITE" id="PS52016">
    <property type="entry name" value="TONB_DEPENDENT_REC_3"/>
    <property type="match status" value="1"/>
</dbReference>
<comment type="similarity">
    <text evidence="2 13 14">Belongs to the TonB-dependent receptor family.</text>
</comment>
<dbReference type="InterPro" id="IPR037066">
    <property type="entry name" value="Plug_dom_sf"/>
</dbReference>
<accession>A0ABR8GU24</accession>
<keyword evidence="10 14" id="KW-0798">TonB box</keyword>
<keyword evidence="12 13" id="KW-0998">Cell outer membrane</keyword>
<feature type="region of interest" description="Disordered" evidence="15">
    <location>
        <begin position="32"/>
        <end position="78"/>
    </location>
</feature>
<dbReference type="Pfam" id="PF11741">
    <property type="entry name" value="AMIN"/>
    <property type="match status" value="1"/>
</dbReference>
<evidence type="ECO:0000256" key="1">
    <source>
        <dbReference type="ARBA" id="ARBA00004571"/>
    </source>
</evidence>
<comment type="subcellular location">
    <subcellularLocation>
        <location evidence="1 13">Cell outer membrane</location>
        <topology evidence="1 13">Multi-pass membrane protein</topology>
    </subcellularLocation>
</comment>
<dbReference type="Gene3D" id="2.170.130.10">
    <property type="entry name" value="TonB-dependent receptor, plug domain"/>
    <property type="match status" value="1"/>
</dbReference>
<keyword evidence="9" id="KW-0406">Ion transport</keyword>
<protein>
    <submittedName>
        <fullName evidence="19">TonB-dependent siderophore receptor</fullName>
    </submittedName>
</protein>
<evidence type="ECO:0000259" key="18">
    <source>
        <dbReference type="Pfam" id="PF11741"/>
    </source>
</evidence>
<dbReference type="InterPro" id="IPR000531">
    <property type="entry name" value="Beta-barrel_TonB"/>
</dbReference>
<gene>
    <name evidence="19" type="ORF">H6G81_19070</name>
</gene>
<feature type="domain" description="TonB-dependent receptor plug" evidence="17">
    <location>
        <begin position="275"/>
        <end position="373"/>
    </location>
</feature>
<keyword evidence="20" id="KW-1185">Reference proteome</keyword>
<dbReference type="CDD" id="cd01347">
    <property type="entry name" value="ligand_gated_channel"/>
    <property type="match status" value="1"/>
</dbReference>
<evidence type="ECO:0000256" key="2">
    <source>
        <dbReference type="ARBA" id="ARBA00009810"/>
    </source>
</evidence>
<dbReference type="Gene3D" id="2.40.170.20">
    <property type="entry name" value="TonB-dependent receptor, beta-barrel domain"/>
    <property type="match status" value="1"/>
</dbReference>
<feature type="domain" description="AMIN" evidence="18">
    <location>
        <begin position="114"/>
        <end position="212"/>
    </location>
</feature>
<dbReference type="PANTHER" id="PTHR32552">
    <property type="entry name" value="FERRICHROME IRON RECEPTOR-RELATED"/>
    <property type="match status" value="1"/>
</dbReference>
<evidence type="ECO:0000256" key="14">
    <source>
        <dbReference type="RuleBase" id="RU003357"/>
    </source>
</evidence>
<evidence type="ECO:0000313" key="20">
    <source>
        <dbReference type="Proteomes" id="UP000660380"/>
    </source>
</evidence>
<dbReference type="PANTHER" id="PTHR32552:SF68">
    <property type="entry name" value="FERRICHROME OUTER MEMBRANE TRANSPORTER_PHAGE RECEPTOR"/>
    <property type="match status" value="1"/>
</dbReference>
<dbReference type="InterPro" id="IPR010105">
    <property type="entry name" value="TonB_sidphr_rcpt"/>
</dbReference>
<feature type="compositionally biased region" description="Polar residues" evidence="15">
    <location>
        <begin position="35"/>
        <end position="50"/>
    </location>
</feature>
<name>A0ABR8GU24_9CYAN</name>
<proteinExistence type="inferred from homology"/>
<evidence type="ECO:0000256" key="3">
    <source>
        <dbReference type="ARBA" id="ARBA00022448"/>
    </source>
</evidence>
<keyword evidence="3 13" id="KW-0813">Transport</keyword>
<evidence type="ECO:0000256" key="6">
    <source>
        <dbReference type="ARBA" id="ARBA00022692"/>
    </source>
</evidence>
<keyword evidence="8" id="KW-0408">Iron</keyword>
<evidence type="ECO:0000256" key="11">
    <source>
        <dbReference type="ARBA" id="ARBA00023136"/>
    </source>
</evidence>
<evidence type="ECO:0000259" key="17">
    <source>
        <dbReference type="Pfam" id="PF07715"/>
    </source>
</evidence>
<evidence type="ECO:0000256" key="5">
    <source>
        <dbReference type="ARBA" id="ARBA00022496"/>
    </source>
</evidence>
<dbReference type="Pfam" id="PF07715">
    <property type="entry name" value="Plug"/>
    <property type="match status" value="1"/>
</dbReference>
<evidence type="ECO:0000256" key="10">
    <source>
        <dbReference type="ARBA" id="ARBA00023077"/>
    </source>
</evidence>
<keyword evidence="11 13" id="KW-0472">Membrane</keyword>
<keyword evidence="4 13" id="KW-1134">Transmembrane beta strand</keyword>
<evidence type="ECO:0000256" key="12">
    <source>
        <dbReference type="ARBA" id="ARBA00023237"/>
    </source>
</evidence>
<evidence type="ECO:0000256" key="9">
    <source>
        <dbReference type="ARBA" id="ARBA00023065"/>
    </source>
</evidence>
<evidence type="ECO:0000256" key="4">
    <source>
        <dbReference type="ARBA" id="ARBA00022452"/>
    </source>
</evidence>
<dbReference type="InterPro" id="IPR036942">
    <property type="entry name" value="Beta-barrel_TonB_sf"/>
</dbReference>
<dbReference type="NCBIfam" id="TIGR01783">
    <property type="entry name" value="TonB-siderophor"/>
    <property type="match status" value="1"/>
</dbReference>
<evidence type="ECO:0000256" key="13">
    <source>
        <dbReference type="PROSITE-ProRule" id="PRU01360"/>
    </source>
</evidence>
<evidence type="ECO:0000259" key="16">
    <source>
        <dbReference type="Pfam" id="PF00593"/>
    </source>
</evidence>
<keyword evidence="5" id="KW-0410">Iron transport</keyword>
<feature type="region of interest" description="Disordered" evidence="15">
    <location>
        <begin position="217"/>
        <end position="248"/>
    </location>
</feature>
<dbReference type="InterPro" id="IPR021731">
    <property type="entry name" value="AMIN_dom"/>
</dbReference>
<dbReference type="RefSeq" id="WP_029634529.1">
    <property type="nucleotide sequence ID" value="NZ_JACJTA010000043.1"/>
</dbReference>
<evidence type="ECO:0000256" key="8">
    <source>
        <dbReference type="ARBA" id="ARBA00023004"/>
    </source>
</evidence>
<dbReference type="Proteomes" id="UP000660380">
    <property type="component" value="Unassembled WGS sequence"/>
</dbReference>
<evidence type="ECO:0000256" key="7">
    <source>
        <dbReference type="ARBA" id="ARBA00022729"/>
    </source>
</evidence>
<evidence type="ECO:0000313" key="19">
    <source>
        <dbReference type="EMBL" id="MBD2606575.1"/>
    </source>
</evidence>
<keyword evidence="19" id="KW-0675">Receptor</keyword>
<feature type="domain" description="TonB-dependent receptor-like beta-barrel" evidence="16">
    <location>
        <begin position="447"/>
        <end position="878"/>
    </location>
</feature>
<dbReference type="Pfam" id="PF00593">
    <property type="entry name" value="TonB_dep_Rec_b-barrel"/>
    <property type="match status" value="1"/>
</dbReference>
<keyword evidence="6 13" id="KW-0812">Transmembrane</keyword>
<keyword evidence="7" id="KW-0732">Signal</keyword>
<dbReference type="EMBL" id="JACJTA010000043">
    <property type="protein sequence ID" value="MBD2606575.1"/>
    <property type="molecule type" value="Genomic_DNA"/>
</dbReference>
<reference evidence="19 20" key="1">
    <citation type="journal article" date="2020" name="ISME J.">
        <title>Comparative genomics reveals insights into cyanobacterial evolution and habitat adaptation.</title>
        <authorList>
            <person name="Chen M.Y."/>
            <person name="Teng W.K."/>
            <person name="Zhao L."/>
            <person name="Hu C.X."/>
            <person name="Zhou Y.K."/>
            <person name="Han B.P."/>
            <person name="Song L.R."/>
            <person name="Shu W.S."/>
        </authorList>
    </citation>
    <scope>NUCLEOTIDE SEQUENCE [LARGE SCALE GENOMIC DNA]</scope>
    <source>
        <strain evidence="19 20">FACHB-248</strain>
    </source>
</reference>
<comment type="caution">
    <text evidence="19">The sequence shown here is derived from an EMBL/GenBank/DDBJ whole genome shotgun (WGS) entry which is preliminary data.</text>
</comment>
<dbReference type="SUPFAM" id="SSF56935">
    <property type="entry name" value="Porins"/>
    <property type="match status" value="1"/>
</dbReference>